<comment type="caution">
    <text evidence="2">The sequence shown here is derived from an EMBL/GenBank/DDBJ whole genome shotgun (WGS) entry which is preliminary data.</text>
</comment>
<organism evidence="2 3">
    <name type="scientific">[Phormidium ambiguum] IAM M-71</name>
    <dbReference type="NCBI Taxonomy" id="454136"/>
    <lineage>
        <taxon>Bacteria</taxon>
        <taxon>Bacillati</taxon>
        <taxon>Cyanobacteriota</taxon>
        <taxon>Cyanophyceae</taxon>
        <taxon>Oscillatoriophycideae</taxon>
        <taxon>Aerosakkonematales</taxon>
        <taxon>Aerosakkonemataceae</taxon>
        <taxon>Floridanema</taxon>
    </lineage>
</organism>
<reference evidence="2 3" key="1">
    <citation type="submission" date="2016-11" db="EMBL/GenBank/DDBJ databases">
        <title>Draft Genome Sequences of Nine Cyanobacterial Strains from Diverse Habitats.</title>
        <authorList>
            <person name="Zhu T."/>
            <person name="Hou S."/>
            <person name="Lu X."/>
            <person name="Hess W.R."/>
        </authorList>
    </citation>
    <scope>NUCLEOTIDE SEQUENCE [LARGE SCALE GENOMIC DNA]</scope>
    <source>
        <strain evidence="2 3">IAM M-71</strain>
    </source>
</reference>
<dbReference type="EMBL" id="MRCE01000001">
    <property type="protein sequence ID" value="OKH40856.1"/>
    <property type="molecule type" value="Genomic_DNA"/>
</dbReference>
<proteinExistence type="predicted"/>
<protein>
    <submittedName>
        <fullName evidence="2">Uncharacterized protein</fullName>
    </submittedName>
</protein>
<sequence length="64" mass="6975">MAILYVDDLKPTGLDLMSGEESFLSDLSDEQTNLTYGGATATPYFIVFIGAAALSYQVGRNHRE</sequence>
<keyword evidence="1" id="KW-0812">Transmembrane</keyword>
<dbReference type="STRING" id="454136.NIES2119_00650"/>
<accession>A0A1U7ITK7</accession>
<evidence type="ECO:0000313" key="2">
    <source>
        <dbReference type="EMBL" id="OKH40856.1"/>
    </source>
</evidence>
<evidence type="ECO:0000256" key="1">
    <source>
        <dbReference type="SAM" id="Phobius"/>
    </source>
</evidence>
<dbReference type="AlphaFoldDB" id="A0A1U7ITK7"/>
<keyword evidence="1" id="KW-1133">Transmembrane helix</keyword>
<dbReference type="Proteomes" id="UP000185860">
    <property type="component" value="Unassembled WGS sequence"/>
</dbReference>
<evidence type="ECO:0000313" key="3">
    <source>
        <dbReference type="Proteomes" id="UP000185860"/>
    </source>
</evidence>
<keyword evidence="1" id="KW-0472">Membrane</keyword>
<gene>
    <name evidence="2" type="ORF">NIES2119_00650</name>
</gene>
<feature type="transmembrane region" description="Helical" evidence="1">
    <location>
        <begin position="34"/>
        <end position="56"/>
    </location>
</feature>
<name>A0A1U7ITK7_9CYAN</name>